<dbReference type="Proteomes" id="UP001215712">
    <property type="component" value="Unassembled WGS sequence"/>
</dbReference>
<sequence length="155" mass="17868">MGLPSRESLHPAMREPEDHWRNGPFRCVPTSTYLSSFENISPYNDPSPSSFFQAPMPPTVTPIPPHYTPTYGYLSNNPPSGFKDTYNGPRRNFHESLNSEPQTADKSFSQTHEKDLERNQSPINEQTKYKDLHRGRECKKMYETLPLCRVYGVPF</sequence>
<comment type="caution">
    <text evidence="2">The sequence shown here is derived from an EMBL/GenBank/DDBJ whole genome shotgun (WGS) entry which is preliminary data.</text>
</comment>
<name>A0AAD6MUC9_9EURO</name>
<organism evidence="2 3">
    <name type="scientific">Penicillium malachiteum</name>
    <dbReference type="NCBI Taxonomy" id="1324776"/>
    <lineage>
        <taxon>Eukaryota</taxon>
        <taxon>Fungi</taxon>
        <taxon>Dikarya</taxon>
        <taxon>Ascomycota</taxon>
        <taxon>Pezizomycotina</taxon>
        <taxon>Eurotiomycetes</taxon>
        <taxon>Eurotiomycetidae</taxon>
        <taxon>Eurotiales</taxon>
        <taxon>Aspergillaceae</taxon>
        <taxon>Penicillium</taxon>
    </lineage>
</organism>
<reference evidence="2" key="2">
    <citation type="submission" date="2023-01" db="EMBL/GenBank/DDBJ databases">
        <authorList>
            <person name="Petersen C."/>
        </authorList>
    </citation>
    <scope>NUCLEOTIDE SEQUENCE</scope>
    <source>
        <strain evidence="2">IBT 17514</strain>
    </source>
</reference>
<keyword evidence="3" id="KW-1185">Reference proteome</keyword>
<evidence type="ECO:0000313" key="3">
    <source>
        <dbReference type="Proteomes" id="UP001215712"/>
    </source>
</evidence>
<gene>
    <name evidence="2" type="ORF">N7493_007852</name>
</gene>
<feature type="compositionally biased region" description="Polar residues" evidence="1">
    <location>
        <begin position="95"/>
        <end position="110"/>
    </location>
</feature>
<proteinExistence type="predicted"/>
<dbReference type="AlphaFoldDB" id="A0AAD6MUC9"/>
<feature type="region of interest" description="Disordered" evidence="1">
    <location>
        <begin position="71"/>
        <end position="130"/>
    </location>
</feature>
<protein>
    <submittedName>
        <fullName evidence="2">Uncharacterized protein</fullName>
    </submittedName>
</protein>
<accession>A0AAD6MUC9</accession>
<evidence type="ECO:0000256" key="1">
    <source>
        <dbReference type="SAM" id="MobiDB-lite"/>
    </source>
</evidence>
<dbReference type="EMBL" id="JAQJAN010000011">
    <property type="protein sequence ID" value="KAJ5719397.1"/>
    <property type="molecule type" value="Genomic_DNA"/>
</dbReference>
<feature type="compositionally biased region" description="Basic and acidic residues" evidence="1">
    <location>
        <begin position="7"/>
        <end position="21"/>
    </location>
</feature>
<evidence type="ECO:0000313" key="2">
    <source>
        <dbReference type="EMBL" id="KAJ5719397.1"/>
    </source>
</evidence>
<reference evidence="2" key="1">
    <citation type="journal article" date="2023" name="IMA Fungus">
        <title>Comparative genomic study of the Penicillium genus elucidates a diverse pangenome and 15 lateral gene transfer events.</title>
        <authorList>
            <person name="Petersen C."/>
            <person name="Sorensen T."/>
            <person name="Nielsen M.R."/>
            <person name="Sondergaard T.E."/>
            <person name="Sorensen J.L."/>
            <person name="Fitzpatrick D.A."/>
            <person name="Frisvad J.C."/>
            <person name="Nielsen K.L."/>
        </authorList>
    </citation>
    <scope>NUCLEOTIDE SEQUENCE</scope>
    <source>
        <strain evidence="2">IBT 17514</strain>
    </source>
</reference>
<feature type="region of interest" description="Disordered" evidence="1">
    <location>
        <begin position="1"/>
        <end position="23"/>
    </location>
</feature>